<evidence type="ECO:0000313" key="3">
    <source>
        <dbReference type="Proteomes" id="UP001550535"/>
    </source>
</evidence>
<keyword evidence="1" id="KW-0472">Membrane</keyword>
<feature type="transmembrane region" description="Helical" evidence="1">
    <location>
        <begin position="36"/>
        <end position="60"/>
    </location>
</feature>
<keyword evidence="1" id="KW-0812">Transmembrane</keyword>
<dbReference type="RefSeq" id="WP_063022808.1">
    <property type="nucleotide sequence ID" value="NZ_JBEYBM010000019.1"/>
</dbReference>
<accession>A0ABV2XA11</accession>
<evidence type="ECO:0000256" key="1">
    <source>
        <dbReference type="SAM" id="Phobius"/>
    </source>
</evidence>
<keyword evidence="1" id="KW-1133">Transmembrane helix</keyword>
<dbReference type="EMBL" id="JBEYBR010000028">
    <property type="protein sequence ID" value="MEU2122739.1"/>
    <property type="molecule type" value="Genomic_DNA"/>
</dbReference>
<dbReference type="Proteomes" id="UP001550535">
    <property type="component" value="Unassembled WGS sequence"/>
</dbReference>
<proteinExistence type="predicted"/>
<protein>
    <submittedName>
        <fullName evidence="2">Uncharacterized protein</fullName>
    </submittedName>
</protein>
<sequence>MPLAVPAVVIASIMLLGMLVAAVVLLPAWARDYGAILVYVAVVVYAGLAFRLLWWGVAILRARVSETEE</sequence>
<evidence type="ECO:0000313" key="2">
    <source>
        <dbReference type="EMBL" id="MEU2122739.1"/>
    </source>
</evidence>
<feature type="transmembrane region" description="Helical" evidence="1">
    <location>
        <begin position="7"/>
        <end position="30"/>
    </location>
</feature>
<comment type="caution">
    <text evidence="2">The sequence shown here is derived from an EMBL/GenBank/DDBJ whole genome shotgun (WGS) entry which is preliminary data.</text>
</comment>
<gene>
    <name evidence="2" type="ORF">ABZ507_13070</name>
</gene>
<reference evidence="2 3" key="1">
    <citation type="submission" date="2024-06" db="EMBL/GenBank/DDBJ databases">
        <title>The Natural Products Discovery Center: Release of the First 8490 Sequenced Strains for Exploring Actinobacteria Biosynthetic Diversity.</title>
        <authorList>
            <person name="Kalkreuter E."/>
            <person name="Kautsar S.A."/>
            <person name="Yang D."/>
            <person name="Bader C.D."/>
            <person name="Teijaro C.N."/>
            <person name="Fluegel L."/>
            <person name="Davis C.M."/>
            <person name="Simpson J.R."/>
            <person name="Lauterbach L."/>
            <person name="Steele A.D."/>
            <person name="Gui C."/>
            <person name="Meng S."/>
            <person name="Li G."/>
            <person name="Viehrig K."/>
            <person name="Ye F."/>
            <person name="Su P."/>
            <person name="Kiefer A.F."/>
            <person name="Nichols A."/>
            <person name="Cepeda A.J."/>
            <person name="Yan W."/>
            <person name="Fan B."/>
            <person name="Jiang Y."/>
            <person name="Adhikari A."/>
            <person name="Zheng C.-J."/>
            <person name="Schuster L."/>
            <person name="Cowan T.M."/>
            <person name="Smanski M.J."/>
            <person name="Chevrette M.G."/>
            <person name="De Carvalho L.P.S."/>
            <person name="Shen B."/>
        </authorList>
    </citation>
    <scope>NUCLEOTIDE SEQUENCE [LARGE SCALE GENOMIC DNA]</scope>
    <source>
        <strain evidence="2 3">NPDC019434</strain>
    </source>
</reference>
<keyword evidence="3" id="KW-1185">Reference proteome</keyword>
<organism evidence="2 3">
    <name type="scientific">Nocardia niwae</name>
    <dbReference type="NCBI Taxonomy" id="626084"/>
    <lineage>
        <taxon>Bacteria</taxon>
        <taxon>Bacillati</taxon>
        <taxon>Actinomycetota</taxon>
        <taxon>Actinomycetes</taxon>
        <taxon>Mycobacteriales</taxon>
        <taxon>Nocardiaceae</taxon>
        <taxon>Nocardia</taxon>
    </lineage>
</organism>
<name>A0ABV2XA11_9NOCA</name>